<protein>
    <submittedName>
        <fullName evidence="2">Uncharacterized protein</fullName>
    </submittedName>
</protein>
<proteinExistence type="predicted"/>
<accession>A0A286UFF1</accession>
<dbReference type="Proteomes" id="UP000217199">
    <property type="component" value="Unassembled WGS sequence"/>
</dbReference>
<dbReference type="AlphaFoldDB" id="A0A286UFF1"/>
<feature type="compositionally biased region" description="Polar residues" evidence="1">
    <location>
        <begin position="10"/>
        <end position="25"/>
    </location>
</feature>
<comment type="caution">
    <text evidence="2">The sequence shown here is derived from an EMBL/GenBank/DDBJ whole genome shotgun (WGS) entry which is preliminary data.</text>
</comment>
<keyword evidence="3" id="KW-1185">Reference proteome</keyword>
<evidence type="ECO:0000313" key="2">
    <source>
        <dbReference type="EMBL" id="PAV18321.1"/>
    </source>
</evidence>
<sequence length="162" mass="18235">MPPRRRRLVQNPSNVPMPDFTSNGYAPSRARKRRQNNCDNDEAITMLQQEWLARQQVQLQLWNEQNPQPSAQQQNAQQIHGTQNAEIQENQVQLENLVGNLQQLCSPSPELHLSPPATPAPARPLQQINALNATQNSPILNPNLTSSMPATSQHVCHNYTPL</sequence>
<gene>
    <name evidence="2" type="ORF">PNOK_0680700</name>
</gene>
<organism evidence="2 3">
    <name type="scientific">Pyrrhoderma noxium</name>
    <dbReference type="NCBI Taxonomy" id="2282107"/>
    <lineage>
        <taxon>Eukaryota</taxon>
        <taxon>Fungi</taxon>
        <taxon>Dikarya</taxon>
        <taxon>Basidiomycota</taxon>
        <taxon>Agaricomycotina</taxon>
        <taxon>Agaricomycetes</taxon>
        <taxon>Hymenochaetales</taxon>
        <taxon>Hymenochaetaceae</taxon>
        <taxon>Pyrrhoderma</taxon>
    </lineage>
</organism>
<evidence type="ECO:0000313" key="3">
    <source>
        <dbReference type="Proteomes" id="UP000217199"/>
    </source>
</evidence>
<feature type="region of interest" description="Disordered" evidence="1">
    <location>
        <begin position="1"/>
        <end position="34"/>
    </location>
</feature>
<reference evidence="2 3" key="1">
    <citation type="journal article" date="2017" name="Mol. Ecol.">
        <title>Comparative and population genomic landscape of Phellinus noxius: A hypervariable fungus causing root rot in trees.</title>
        <authorList>
            <person name="Chung C.L."/>
            <person name="Lee T.J."/>
            <person name="Akiba M."/>
            <person name="Lee H.H."/>
            <person name="Kuo T.H."/>
            <person name="Liu D."/>
            <person name="Ke H.M."/>
            <person name="Yokoi T."/>
            <person name="Roa M.B."/>
            <person name="Lu M.J."/>
            <person name="Chang Y.Y."/>
            <person name="Ann P.J."/>
            <person name="Tsai J.N."/>
            <person name="Chen C.Y."/>
            <person name="Tzean S.S."/>
            <person name="Ota Y."/>
            <person name="Hattori T."/>
            <person name="Sahashi N."/>
            <person name="Liou R.F."/>
            <person name="Kikuchi T."/>
            <person name="Tsai I.J."/>
        </authorList>
    </citation>
    <scope>NUCLEOTIDE SEQUENCE [LARGE SCALE GENOMIC DNA]</scope>
    <source>
        <strain evidence="2 3">FFPRI411160</strain>
    </source>
</reference>
<dbReference type="InParanoid" id="A0A286UFF1"/>
<dbReference type="EMBL" id="NBII01000006">
    <property type="protein sequence ID" value="PAV18321.1"/>
    <property type="molecule type" value="Genomic_DNA"/>
</dbReference>
<evidence type="ECO:0000256" key="1">
    <source>
        <dbReference type="SAM" id="MobiDB-lite"/>
    </source>
</evidence>
<name>A0A286UFF1_9AGAM</name>